<dbReference type="STRING" id="34059.A9308_06320"/>
<evidence type="ECO:0000256" key="1">
    <source>
        <dbReference type="ARBA" id="ARBA00022553"/>
    </source>
</evidence>
<feature type="modified residue" description="4-aspartylphosphate" evidence="2">
    <location>
        <position position="192"/>
    </location>
</feature>
<dbReference type="CDD" id="cd17569">
    <property type="entry name" value="REC_HupR-like"/>
    <property type="match status" value="1"/>
</dbReference>
<evidence type="ECO:0000313" key="4">
    <source>
        <dbReference type="EMBL" id="OBX78391.1"/>
    </source>
</evidence>
<dbReference type="OrthoDB" id="9802066at2"/>
<feature type="modified residue" description="4-aspartylphosphate" evidence="2">
    <location>
        <position position="54"/>
    </location>
</feature>
<dbReference type="Pfam" id="PF00072">
    <property type="entry name" value="Response_reg"/>
    <property type="match status" value="2"/>
</dbReference>
<dbReference type="AlphaFoldDB" id="A0A1B8QCB6"/>
<evidence type="ECO:0000313" key="5">
    <source>
        <dbReference type="EMBL" id="STY95023.1"/>
    </source>
</evidence>
<dbReference type="InterPro" id="IPR050595">
    <property type="entry name" value="Bact_response_regulator"/>
</dbReference>
<dbReference type="PANTHER" id="PTHR44591:SF19">
    <property type="entry name" value="TWO-COMPONENT RESPONSE REGULATOR-RELATED"/>
    <property type="match status" value="1"/>
</dbReference>
<dbReference type="PANTHER" id="PTHR44591">
    <property type="entry name" value="STRESS RESPONSE REGULATOR PROTEIN 1"/>
    <property type="match status" value="1"/>
</dbReference>
<dbReference type="Proteomes" id="UP000092508">
    <property type="component" value="Unassembled WGS sequence"/>
</dbReference>
<name>A0A1B8QCB6_9GAMM</name>
<dbReference type="InterPro" id="IPR011006">
    <property type="entry name" value="CheY-like_superfamily"/>
</dbReference>
<accession>A0A1B8QCB6</accession>
<organism evidence="4 6">
    <name type="scientific">Faucicola atlantae</name>
    <dbReference type="NCBI Taxonomy" id="34059"/>
    <lineage>
        <taxon>Bacteria</taxon>
        <taxon>Pseudomonadati</taxon>
        <taxon>Pseudomonadota</taxon>
        <taxon>Gammaproteobacteria</taxon>
        <taxon>Moraxellales</taxon>
        <taxon>Moraxellaceae</taxon>
        <taxon>Faucicola</taxon>
    </lineage>
</organism>
<dbReference type="Gene3D" id="3.40.50.2300">
    <property type="match status" value="2"/>
</dbReference>
<dbReference type="InterPro" id="IPR001789">
    <property type="entry name" value="Sig_transdc_resp-reg_receiver"/>
</dbReference>
<dbReference type="PROSITE" id="PS50110">
    <property type="entry name" value="RESPONSE_REGULATORY"/>
    <property type="match status" value="2"/>
</dbReference>
<dbReference type="SUPFAM" id="SSF52172">
    <property type="entry name" value="CheY-like"/>
    <property type="match status" value="2"/>
</dbReference>
<dbReference type="SMART" id="SM00448">
    <property type="entry name" value="REC"/>
    <property type="match status" value="2"/>
</dbReference>
<dbReference type="GO" id="GO:0000160">
    <property type="term" value="P:phosphorelay signal transduction system"/>
    <property type="evidence" value="ECO:0007669"/>
    <property type="project" value="InterPro"/>
</dbReference>
<evidence type="ECO:0000259" key="3">
    <source>
        <dbReference type="PROSITE" id="PS50110"/>
    </source>
</evidence>
<proteinExistence type="predicted"/>
<protein>
    <submittedName>
        <fullName evidence="5">Hydrogenase transcriptional regulatory protein hupR1</fullName>
    </submittedName>
    <submittedName>
        <fullName evidence="4">Two-component system response regulator</fullName>
    </submittedName>
</protein>
<dbReference type="Proteomes" id="UP000255193">
    <property type="component" value="Unassembled WGS sequence"/>
</dbReference>
<keyword evidence="1 2" id="KW-0597">Phosphoprotein</keyword>
<reference evidence="4 6" key="1">
    <citation type="submission" date="2016-06" db="EMBL/GenBank/DDBJ databases">
        <title>Draft genome of Moraxella atlantae CCUG 66109.</title>
        <authorList>
            <person name="Salva-Serra F."/>
            <person name="Engstrom-Jakobsson H."/>
            <person name="Thorell K."/>
            <person name="Gonzales-Siles L."/>
            <person name="Karlsson R."/>
            <person name="Boulund F."/>
            <person name="Engstrand L."/>
            <person name="Kristiansson E."/>
            <person name="Moore E."/>
        </authorList>
    </citation>
    <scope>NUCLEOTIDE SEQUENCE [LARGE SCALE GENOMIC DNA]</scope>
    <source>
        <strain evidence="4 6">CCUG 66109</strain>
    </source>
</reference>
<dbReference type="RefSeq" id="WP_067056446.1">
    <property type="nucleotide sequence ID" value="NZ_CP171132.1"/>
</dbReference>
<feature type="domain" description="Response regulatory" evidence="3">
    <location>
        <begin position="6"/>
        <end position="120"/>
    </location>
</feature>
<dbReference type="EMBL" id="UGQA01000001">
    <property type="protein sequence ID" value="STY95023.1"/>
    <property type="molecule type" value="Genomic_DNA"/>
</dbReference>
<evidence type="ECO:0000313" key="7">
    <source>
        <dbReference type="Proteomes" id="UP000255193"/>
    </source>
</evidence>
<dbReference type="EMBL" id="LZMZ01000017">
    <property type="protein sequence ID" value="OBX78391.1"/>
    <property type="molecule type" value="Genomic_DNA"/>
</dbReference>
<evidence type="ECO:0000313" key="6">
    <source>
        <dbReference type="Proteomes" id="UP000092508"/>
    </source>
</evidence>
<reference evidence="5 7" key="2">
    <citation type="submission" date="2018-06" db="EMBL/GenBank/DDBJ databases">
        <authorList>
            <consortium name="Pathogen Informatics"/>
            <person name="Doyle S."/>
        </authorList>
    </citation>
    <scope>NUCLEOTIDE SEQUENCE [LARGE SCALE GENOMIC DNA]</scope>
    <source>
        <strain evidence="5 7">NCTC11091</strain>
    </source>
</reference>
<feature type="domain" description="Response regulatory" evidence="3">
    <location>
        <begin position="145"/>
        <end position="258"/>
    </location>
</feature>
<sequence>MDTKPKIAFIDDEERILRSLRMHFRDTHDVFITTDPDQLLEYLKNNDVQVVVSDQRMPQKLGVEVLKDVKEVSPHTVRILLTGYADLNAVVNSINEGEIYRYITKPWQTDQLKHTINQATDIALQTKSVFSEQPQVTYQDVSNRHVLVLDDHEAVYQQMQNAFGQYNIQWANSLDKAQELLDKTKFGVMISDVSLGGENIAPIIYSLKQNYPDLAILVLTEFKDAHTLIDLINKGQVYRYLPRPTNLALLQLSIQRAFEHHEQLVAQPKLQMRHQVAEVSETEKRSFSDKVKGFLSRFRGKKTQTV</sequence>
<evidence type="ECO:0000256" key="2">
    <source>
        <dbReference type="PROSITE-ProRule" id="PRU00169"/>
    </source>
</evidence>
<gene>
    <name evidence="5" type="primary">hupR1</name>
    <name evidence="4" type="ORF">A9308_06320</name>
    <name evidence="5" type="ORF">NCTC11091_00808</name>
</gene>